<comment type="cofactor">
    <cofactor evidence="1 11">
        <name>Zn(2+)</name>
        <dbReference type="ChEBI" id="CHEBI:29105"/>
    </cofactor>
</comment>
<evidence type="ECO:0000313" key="15">
    <source>
        <dbReference type="Proteomes" id="UP001182556"/>
    </source>
</evidence>
<keyword evidence="5 11" id="KW-0862">Zinc</keyword>
<evidence type="ECO:0000313" key="14">
    <source>
        <dbReference type="EMBL" id="KAK1923440.1"/>
    </source>
</evidence>
<comment type="subunit">
    <text evidence="3">Homotetramer.</text>
</comment>
<dbReference type="GO" id="GO:0008270">
    <property type="term" value="F:zinc ion binding"/>
    <property type="evidence" value="ECO:0007669"/>
    <property type="project" value="InterPro"/>
</dbReference>
<keyword evidence="7" id="KW-0520">NAD</keyword>
<evidence type="ECO:0000256" key="6">
    <source>
        <dbReference type="ARBA" id="ARBA00023002"/>
    </source>
</evidence>
<feature type="domain" description="Alcohol dehydrogenase-like C-terminal" evidence="12">
    <location>
        <begin position="225"/>
        <end position="356"/>
    </location>
</feature>
<comment type="similarity">
    <text evidence="2 11">Belongs to the zinc-containing alcohol dehydrogenase family.</text>
</comment>
<evidence type="ECO:0000259" key="13">
    <source>
        <dbReference type="Pfam" id="PF08240"/>
    </source>
</evidence>
<dbReference type="InterPro" id="IPR002328">
    <property type="entry name" value="ADH_Zn_CS"/>
</dbReference>
<evidence type="ECO:0000256" key="2">
    <source>
        <dbReference type="ARBA" id="ARBA00008072"/>
    </source>
</evidence>
<keyword evidence="15" id="KW-1185">Reference proteome</keyword>
<protein>
    <recommendedName>
        <fullName evidence="9">L-arabinitol 4-dehydrogenase</fullName>
        <ecNumber evidence="8">1.1.1.12</ecNumber>
    </recommendedName>
</protein>
<evidence type="ECO:0000259" key="12">
    <source>
        <dbReference type="Pfam" id="PF00107"/>
    </source>
</evidence>
<dbReference type="EC" id="1.1.1.12" evidence="8"/>
<sequence>MATKVSTVVPAPVLSTYEKHYDPTLVLTHPEFAVLPPTSEEIGDKSLNIACAYDEKHEVKMIRKPVPKAGKGECVVHVKATGICGSDVHFWKHGQIGPTMIVRDTTGAGHESAGEVIEVGEGVENLKIGDRVAIEAGVPCSMPDCDACRTGRYNACPRVVFFSTPPYHGTLTRFHAHPAGWLHKLPENVSYEEGSLCEPLAVALAGLERAGIKLGDPIVICGAGPIGLVTLLAAHAAGCTPIVITDLVASRLEFAKTLVPTVHTLLLNRTDSPEANSERIKNELGMMPRVALECTGFESSIRAAIYSVCFGGKVFVIGVGPTEQSYPFGYCSANEIDLQFQYRYANQYPKAIRLVSGGLINLKPLVTHRFSLAEAVKAFHVAADPSQGAIKVQIQD</sequence>
<dbReference type="Gene3D" id="3.40.50.720">
    <property type="entry name" value="NAD(P)-binding Rossmann-like Domain"/>
    <property type="match status" value="1"/>
</dbReference>
<proteinExistence type="inferred from homology"/>
<dbReference type="SUPFAM" id="SSF51735">
    <property type="entry name" value="NAD(P)-binding Rossmann-fold domains"/>
    <property type="match status" value="1"/>
</dbReference>
<organism evidence="14 15">
    <name type="scientific">Papiliotrema laurentii</name>
    <name type="common">Cryptococcus laurentii</name>
    <dbReference type="NCBI Taxonomy" id="5418"/>
    <lineage>
        <taxon>Eukaryota</taxon>
        <taxon>Fungi</taxon>
        <taxon>Dikarya</taxon>
        <taxon>Basidiomycota</taxon>
        <taxon>Agaricomycotina</taxon>
        <taxon>Tremellomycetes</taxon>
        <taxon>Tremellales</taxon>
        <taxon>Rhynchogastremaceae</taxon>
        <taxon>Papiliotrema</taxon>
    </lineage>
</organism>
<evidence type="ECO:0000256" key="4">
    <source>
        <dbReference type="ARBA" id="ARBA00022723"/>
    </source>
</evidence>
<gene>
    <name evidence="14" type="ORF">DB88DRAFT_491250</name>
</gene>
<dbReference type="InterPro" id="IPR013149">
    <property type="entry name" value="ADH-like_C"/>
</dbReference>
<evidence type="ECO:0000256" key="9">
    <source>
        <dbReference type="ARBA" id="ARBA00039783"/>
    </source>
</evidence>
<dbReference type="GO" id="GO:0003939">
    <property type="term" value="F:L-iditol 2-dehydrogenase (NAD+) activity"/>
    <property type="evidence" value="ECO:0007669"/>
    <property type="project" value="TreeGrafter"/>
</dbReference>
<keyword evidence="6" id="KW-0560">Oxidoreductase</keyword>
<dbReference type="EMBL" id="JAODAN010000006">
    <property type="protein sequence ID" value="KAK1923440.1"/>
    <property type="molecule type" value="Genomic_DNA"/>
</dbReference>
<evidence type="ECO:0000256" key="3">
    <source>
        <dbReference type="ARBA" id="ARBA00011881"/>
    </source>
</evidence>
<dbReference type="InterPro" id="IPR036291">
    <property type="entry name" value="NAD(P)-bd_dom_sf"/>
</dbReference>
<dbReference type="Gene3D" id="3.90.180.10">
    <property type="entry name" value="Medium-chain alcohol dehydrogenases, catalytic domain"/>
    <property type="match status" value="1"/>
</dbReference>
<feature type="domain" description="Alcohol dehydrogenase-like N-terminal" evidence="13">
    <location>
        <begin position="70"/>
        <end position="187"/>
    </location>
</feature>
<dbReference type="GO" id="GO:0006062">
    <property type="term" value="P:sorbitol catabolic process"/>
    <property type="evidence" value="ECO:0007669"/>
    <property type="project" value="TreeGrafter"/>
</dbReference>
<dbReference type="InterPro" id="IPR013154">
    <property type="entry name" value="ADH-like_N"/>
</dbReference>
<accession>A0AAD9FL91</accession>
<keyword evidence="4 11" id="KW-0479">Metal-binding</keyword>
<comment type="caution">
    <text evidence="14">The sequence shown here is derived from an EMBL/GenBank/DDBJ whole genome shotgun (WGS) entry which is preliminary data.</text>
</comment>
<evidence type="ECO:0000256" key="11">
    <source>
        <dbReference type="RuleBase" id="RU361277"/>
    </source>
</evidence>
<comment type="catalytic activity">
    <reaction evidence="10">
        <text>L-arabinitol + NAD(+) = L-xylulose + NADH + H(+)</text>
        <dbReference type="Rhea" id="RHEA:16381"/>
        <dbReference type="ChEBI" id="CHEBI:15378"/>
        <dbReference type="ChEBI" id="CHEBI:17399"/>
        <dbReference type="ChEBI" id="CHEBI:18403"/>
        <dbReference type="ChEBI" id="CHEBI:57540"/>
        <dbReference type="ChEBI" id="CHEBI:57945"/>
        <dbReference type="EC" id="1.1.1.12"/>
    </reaction>
</comment>
<dbReference type="PANTHER" id="PTHR43161">
    <property type="entry name" value="SORBITOL DEHYDROGENASE"/>
    <property type="match status" value="1"/>
</dbReference>
<dbReference type="Pfam" id="PF00107">
    <property type="entry name" value="ADH_zinc_N"/>
    <property type="match status" value="1"/>
</dbReference>
<evidence type="ECO:0000256" key="10">
    <source>
        <dbReference type="ARBA" id="ARBA00049317"/>
    </source>
</evidence>
<dbReference type="PROSITE" id="PS00059">
    <property type="entry name" value="ADH_ZINC"/>
    <property type="match status" value="1"/>
</dbReference>
<dbReference type="InterPro" id="IPR045306">
    <property type="entry name" value="SDH-like"/>
</dbReference>
<dbReference type="Proteomes" id="UP001182556">
    <property type="component" value="Unassembled WGS sequence"/>
</dbReference>
<dbReference type="InterPro" id="IPR011032">
    <property type="entry name" value="GroES-like_sf"/>
</dbReference>
<dbReference type="AlphaFoldDB" id="A0AAD9FL91"/>
<dbReference type="Pfam" id="PF08240">
    <property type="entry name" value="ADH_N"/>
    <property type="match status" value="1"/>
</dbReference>
<dbReference type="PANTHER" id="PTHR43161:SF12">
    <property type="entry name" value="L-ARABINITOL 4-DEHYDROGENASE"/>
    <property type="match status" value="1"/>
</dbReference>
<reference evidence="14" key="1">
    <citation type="submission" date="2023-02" db="EMBL/GenBank/DDBJ databases">
        <title>Identification and recombinant expression of a fungal hydrolase from Papiliotrema laurentii that hydrolyzes apple cutin and clears colloidal polyester polyurethane.</title>
        <authorList>
            <consortium name="DOE Joint Genome Institute"/>
            <person name="Roman V.A."/>
            <person name="Bojanowski C."/>
            <person name="Crable B.R."/>
            <person name="Wagner D.N."/>
            <person name="Hung C.S."/>
            <person name="Nadeau L.J."/>
            <person name="Schratz L."/>
            <person name="Haridas S."/>
            <person name="Pangilinan J."/>
            <person name="Lipzen A."/>
            <person name="Na H."/>
            <person name="Yan M."/>
            <person name="Ng V."/>
            <person name="Grigoriev I.V."/>
            <person name="Spatafora J.W."/>
            <person name="Barlow D."/>
            <person name="Biffinger J."/>
            <person name="Kelley-Loughnane N."/>
            <person name="Varaljay V.A."/>
            <person name="Crookes-Goodson W.J."/>
        </authorList>
    </citation>
    <scope>NUCLEOTIDE SEQUENCE</scope>
    <source>
        <strain evidence="14">5307AH</strain>
    </source>
</reference>
<evidence type="ECO:0000256" key="5">
    <source>
        <dbReference type="ARBA" id="ARBA00022833"/>
    </source>
</evidence>
<dbReference type="FunFam" id="3.40.50.720:FF:000068">
    <property type="entry name" value="Sorbitol dehydrogenase"/>
    <property type="match status" value="1"/>
</dbReference>
<evidence type="ECO:0000256" key="7">
    <source>
        <dbReference type="ARBA" id="ARBA00023027"/>
    </source>
</evidence>
<name>A0AAD9FL91_PAPLA</name>
<evidence type="ECO:0000256" key="8">
    <source>
        <dbReference type="ARBA" id="ARBA00038954"/>
    </source>
</evidence>
<evidence type="ECO:0000256" key="1">
    <source>
        <dbReference type="ARBA" id="ARBA00001947"/>
    </source>
</evidence>
<dbReference type="SUPFAM" id="SSF50129">
    <property type="entry name" value="GroES-like"/>
    <property type="match status" value="1"/>
</dbReference>
<dbReference type="GO" id="GO:0050019">
    <property type="term" value="F:L-arabinitol 4-dehydrogenase activity"/>
    <property type="evidence" value="ECO:0007669"/>
    <property type="project" value="UniProtKB-EC"/>
</dbReference>
<dbReference type="CDD" id="cd05285">
    <property type="entry name" value="sorbitol_DH"/>
    <property type="match status" value="1"/>
</dbReference>